<dbReference type="EMBL" id="JACSQB010000037">
    <property type="protein sequence ID" value="MBD8046377.1"/>
    <property type="molecule type" value="Genomic_DNA"/>
</dbReference>
<proteinExistence type="predicted"/>
<evidence type="ECO:0000313" key="2">
    <source>
        <dbReference type="EMBL" id="MBD8046377.1"/>
    </source>
</evidence>
<reference evidence="2 3" key="1">
    <citation type="submission" date="2020-08" db="EMBL/GenBank/DDBJ databases">
        <title>A Genomic Blueprint of the Chicken Gut Microbiome.</title>
        <authorList>
            <person name="Gilroy R."/>
            <person name="Ravi A."/>
            <person name="Getino M."/>
            <person name="Pursley I."/>
            <person name="Horton D.L."/>
            <person name="Alikhan N.-F."/>
            <person name="Baker D."/>
            <person name="Gharbi K."/>
            <person name="Hall N."/>
            <person name="Watson M."/>
            <person name="Adriaenssens E.M."/>
            <person name="Foster-Nyarko E."/>
            <person name="Jarju S."/>
            <person name="Secka A."/>
            <person name="Antonio M."/>
            <person name="Oren A."/>
            <person name="Chaudhuri R."/>
            <person name="La Ragione R.M."/>
            <person name="Hildebrand F."/>
            <person name="Pallen M.J."/>
        </authorList>
    </citation>
    <scope>NUCLEOTIDE SEQUENCE [LARGE SCALE GENOMIC DNA]</scope>
    <source>
        <strain evidence="2 3">N37</strain>
    </source>
</reference>
<comment type="caution">
    <text evidence="2">The sequence shown here is derived from an EMBL/GenBank/DDBJ whole genome shotgun (WGS) entry which is preliminary data.</text>
</comment>
<dbReference type="InterPro" id="IPR005039">
    <property type="entry name" value="Ant_C"/>
</dbReference>
<name>A0ABR8YQF8_9CLOT</name>
<organism evidence="2 3">
    <name type="scientific">Clostridium faecium</name>
    <dbReference type="NCBI Taxonomy" id="2762223"/>
    <lineage>
        <taxon>Bacteria</taxon>
        <taxon>Bacillati</taxon>
        <taxon>Bacillota</taxon>
        <taxon>Clostridia</taxon>
        <taxon>Eubacteriales</taxon>
        <taxon>Clostridiaceae</taxon>
        <taxon>Clostridium</taxon>
    </lineage>
</organism>
<evidence type="ECO:0000313" key="3">
    <source>
        <dbReference type="Proteomes" id="UP000627166"/>
    </source>
</evidence>
<dbReference type="Pfam" id="PF03374">
    <property type="entry name" value="ANT"/>
    <property type="match status" value="1"/>
</dbReference>
<accession>A0ABR8YQF8</accession>
<gene>
    <name evidence="2" type="ORF">H9637_04855</name>
</gene>
<sequence length="148" mass="17287">MEYFNRNEVLCRKILEVEKVLAKEDVLEKVKDQIVIADRITNSKNLCDINKLAKLLDIKGMGRNKLFAYLRNKEILMDNNQPYQAYSEYFKIIDIVNPKNGHVYCKTLIKSKGIAYIVKHLIKDGKIQSQSYQEIMEYINNNLEKIAA</sequence>
<protein>
    <submittedName>
        <fullName evidence="2">Phage antirepressor KilAC domain-containing protein</fullName>
    </submittedName>
</protein>
<evidence type="ECO:0000259" key="1">
    <source>
        <dbReference type="Pfam" id="PF03374"/>
    </source>
</evidence>
<keyword evidence="3" id="KW-1185">Reference proteome</keyword>
<feature type="domain" description="Antirepressor protein C-terminal" evidence="1">
    <location>
        <begin position="27"/>
        <end position="121"/>
    </location>
</feature>
<dbReference type="Proteomes" id="UP000627166">
    <property type="component" value="Unassembled WGS sequence"/>
</dbReference>